<gene>
    <name evidence="2" type="ORF">R2G56_08545</name>
</gene>
<feature type="region of interest" description="Disordered" evidence="1">
    <location>
        <begin position="327"/>
        <end position="380"/>
    </location>
</feature>
<dbReference type="EMBL" id="JAWLIP010000003">
    <property type="protein sequence ID" value="MDV6226331.1"/>
    <property type="molecule type" value="Genomic_DNA"/>
</dbReference>
<evidence type="ECO:0000313" key="2">
    <source>
        <dbReference type="EMBL" id="MDV6226331.1"/>
    </source>
</evidence>
<evidence type="ECO:0000256" key="1">
    <source>
        <dbReference type="SAM" id="MobiDB-lite"/>
    </source>
</evidence>
<comment type="caution">
    <text evidence="2">The sequence shown here is derived from an EMBL/GenBank/DDBJ whole genome shotgun (WGS) entry which is preliminary data.</text>
</comment>
<dbReference type="Proteomes" id="UP001185659">
    <property type="component" value="Unassembled WGS sequence"/>
</dbReference>
<organism evidence="2 3">
    <name type="scientific">Nitratireductor aquimarinus</name>
    <dbReference type="NCBI Taxonomy" id="889300"/>
    <lineage>
        <taxon>Bacteria</taxon>
        <taxon>Pseudomonadati</taxon>
        <taxon>Pseudomonadota</taxon>
        <taxon>Alphaproteobacteria</taxon>
        <taxon>Hyphomicrobiales</taxon>
        <taxon>Phyllobacteriaceae</taxon>
        <taxon>Nitratireductor</taxon>
    </lineage>
</organism>
<feature type="compositionally biased region" description="Low complexity" evidence="1">
    <location>
        <begin position="332"/>
        <end position="345"/>
    </location>
</feature>
<accession>A0ABU4AJB7</accession>
<proteinExistence type="predicted"/>
<sequence length="380" mass="40715">MKTPRAEITVNGRAVASLFNERLVSVTIIDKEGVSSDSIRCELNDGNPFAAIPEKGDAISARLGFLETGLAEFGPYTIDDPEIQCLPYKMLISGRGANIRDDAKQHRSRHWDRQSVGEIVSEIAADLGLQASIDSEIGAHVYEWFGQQDESDLHVLERLARRHDALFSIKGDRVVFARKGSGKAASGGALTAVVATPDDIVEGTCHVTYDNRKRYRKVRARVQDRHQAKLLELEVESDPEGTADYTMPEPFADEGEARRAAGAKAQSLKSETMRTHVTLNGDPTIRAGASFQYRSVRPGVDGVVFIIETATHRLSKAGYVVEVDAKLRPSSDSDGNSAGSGSKGAILSATEGAETDGNGAGRGQPEAPPVPSLPGGIGHA</sequence>
<name>A0ABU4AJB7_9HYPH</name>
<dbReference type="SUPFAM" id="SSF69279">
    <property type="entry name" value="Phage tail proteins"/>
    <property type="match status" value="1"/>
</dbReference>
<protein>
    <submittedName>
        <fullName evidence="2">Contractile injection system protein, VgrG/Pvc8 family</fullName>
    </submittedName>
</protein>
<evidence type="ECO:0000313" key="3">
    <source>
        <dbReference type="Proteomes" id="UP001185659"/>
    </source>
</evidence>
<keyword evidence="3" id="KW-1185">Reference proteome</keyword>
<dbReference type="RefSeq" id="WP_317561011.1">
    <property type="nucleotide sequence ID" value="NZ_JAWLIP010000003.1"/>
</dbReference>
<reference evidence="2 3" key="1">
    <citation type="submission" date="2023-10" db="EMBL/GenBank/DDBJ databases">
        <authorList>
            <person name="Venkata Ramana C."/>
            <person name="Sasikala C."/>
            <person name="Dhurka M."/>
        </authorList>
    </citation>
    <scope>NUCLEOTIDE SEQUENCE [LARGE SCALE GENOMIC DNA]</scope>
    <source>
        <strain evidence="2 3">KCTC 32151</strain>
    </source>
</reference>
<dbReference type="Pfam" id="PF05954">
    <property type="entry name" value="Phage_GPD"/>
    <property type="match status" value="1"/>
</dbReference>